<sequence length="60" mass="6688">MTYNRKNPSVLVQHAFIFASIMLSISSLCARGRPVKGHPRGRSKIGSAHNRSNRPIREEG</sequence>
<organism evidence="3 4">
    <name type="scientific">Aspergillus tamarii</name>
    <dbReference type="NCBI Taxonomy" id="41984"/>
    <lineage>
        <taxon>Eukaryota</taxon>
        <taxon>Fungi</taxon>
        <taxon>Dikarya</taxon>
        <taxon>Ascomycota</taxon>
        <taxon>Pezizomycotina</taxon>
        <taxon>Eurotiomycetes</taxon>
        <taxon>Eurotiomycetidae</taxon>
        <taxon>Eurotiales</taxon>
        <taxon>Aspergillaceae</taxon>
        <taxon>Aspergillus</taxon>
        <taxon>Aspergillus subgen. Circumdati</taxon>
    </lineage>
</organism>
<proteinExistence type="predicted"/>
<feature type="transmembrane region" description="Helical" evidence="2">
    <location>
        <begin position="12"/>
        <end position="30"/>
    </location>
</feature>
<keyword evidence="2" id="KW-0812">Transmembrane</keyword>
<feature type="compositionally biased region" description="Basic residues" evidence="1">
    <location>
        <begin position="33"/>
        <end position="43"/>
    </location>
</feature>
<dbReference type="AlphaFoldDB" id="A0A5N6V223"/>
<evidence type="ECO:0000256" key="2">
    <source>
        <dbReference type="SAM" id="Phobius"/>
    </source>
</evidence>
<keyword evidence="2" id="KW-1133">Transmembrane helix</keyword>
<gene>
    <name evidence="3" type="ORF">BDV40DRAFT_259138</name>
</gene>
<keyword evidence="2" id="KW-0472">Membrane</keyword>
<dbReference type="EMBL" id="ML738603">
    <property type="protein sequence ID" value="KAE8164999.1"/>
    <property type="molecule type" value="Genomic_DNA"/>
</dbReference>
<accession>A0A5N6V223</accession>
<evidence type="ECO:0000256" key="1">
    <source>
        <dbReference type="SAM" id="MobiDB-lite"/>
    </source>
</evidence>
<feature type="region of interest" description="Disordered" evidence="1">
    <location>
        <begin position="32"/>
        <end position="60"/>
    </location>
</feature>
<protein>
    <submittedName>
        <fullName evidence="3">Uncharacterized protein</fullName>
    </submittedName>
</protein>
<dbReference type="Proteomes" id="UP000326950">
    <property type="component" value="Unassembled WGS sequence"/>
</dbReference>
<keyword evidence="4" id="KW-1185">Reference proteome</keyword>
<evidence type="ECO:0000313" key="4">
    <source>
        <dbReference type="Proteomes" id="UP000326950"/>
    </source>
</evidence>
<name>A0A5N6V223_ASPTM</name>
<evidence type="ECO:0000313" key="3">
    <source>
        <dbReference type="EMBL" id="KAE8164999.1"/>
    </source>
</evidence>
<reference evidence="3 4" key="1">
    <citation type="submission" date="2019-04" db="EMBL/GenBank/DDBJ databases">
        <title>Friends and foes A comparative genomics study of 23 Aspergillus species from section Flavi.</title>
        <authorList>
            <consortium name="DOE Joint Genome Institute"/>
            <person name="Kjaerbolling I."/>
            <person name="Vesth T."/>
            <person name="Frisvad J.C."/>
            <person name="Nybo J.L."/>
            <person name="Theobald S."/>
            <person name="Kildgaard S."/>
            <person name="Isbrandt T."/>
            <person name="Kuo A."/>
            <person name="Sato A."/>
            <person name="Lyhne E.K."/>
            <person name="Kogle M.E."/>
            <person name="Wiebenga A."/>
            <person name="Kun R.S."/>
            <person name="Lubbers R.J."/>
            <person name="Makela M.R."/>
            <person name="Barry K."/>
            <person name="Chovatia M."/>
            <person name="Clum A."/>
            <person name="Daum C."/>
            <person name="Haridas S."/>
            <person name="He G."/>
            <person name="LaButti K."/>
            <person name="Lipzen A."/>
            <person name="Mondo S."/>
            <person name="Riley R."/>
            <person name="Salamov A."/>
            <person name="Simmons B.A."/>
            <person name="Magnuson J.K."/>
            <person name="Henrissat B."/>
            <person name="Mortensen U.H."/>
            <person name="Larsen T.O."/>
            <person name="Devries R.P."/>
            <person name="Grigoriev I.V."/>
            <person name="Machida M."/>
            <person name="Baker S.E."/>
            <person name="Andersen M.R."/>
        </authorList>
    </citation>
    <scope>NUCLEOTIDE SEQUENCE [LARGE SCALE GENOMIC DNA]</scope>
    <source>
        <strain evidence="3 4">CBS 117626</strain>
    </source>
</reference>